<dbReference type="GO" id="GO:0020037">
    <property type="term" value="F:heme binding"/>
    <property type="evidence" value="ECO:0007669"/>
    <property type="project" value="InterPro"/>
</dbReference>
<organism evidence="5 6">
    <name type="scientific">Acidihalobacter ferrooxydans</name>
    <dbReference type="NCBI Taxonomy" id="1765967"/>
    <lineage>
        <taxon>Bacteria</taxon>
        <taxon>Pseudomonadati</taxon>
        <taxon>Pseudomonadota</taxon>
        <taxon>Gammaproteobacteria</taxon>
        <taxon>Chromatiales</taxon>
        <taxon>Ectothiorhodospiraceae</taxon>
        <taxon>Acidihalobacter</taxon>
    </lineage>
</organism>
<dbReference type="InterPro" id="IPR029787">
    <property type="entry name" value="Nucleotide_cyclase"/>
</dbReference>
<dbReference type="SUPFAM" id="SSF55781">
    <property type="entry name" value="GAF domain-like"/>
    <property type="match status" value="3"/>
</dbReference>
<dbReference type="GO" id="GO:0006355">
    <property type="term" value="P:regulation of DNA-templated transcription"/>
    <property type="evidence" value="ECO:0007669"/>
    <property type="project" value="InterPro"/>
</dbReference>
<proteinExistence type="predicted"/>
<dbReference type="InterPro" id="IPR035919">
    <property type="entry name" value="EAL_sf"/>
</dbReference>
<dbReference type="GO" id="GO:0019825">
    <property type="term" value="F:oxygen binding"/>
    <property type="evidence" value="ECO:0007669"/>
    <property type="project" value="InterPro"/>
</dbReference>
<dbReference type="CDD" id="cd14759">
    <property type="entry name" value="GS_GGDEF_2"/>
    <property type="match status" value="1"/>
</dbReference>
<dbReference type="InterPro" id="IPR009050">
    <property type="entry name" value="Globin-like_sf"/>
</dbReference>
<dbReference type="Gene3D" id="3.30.450.40">
    <property type="match status" value="3"/>
</dbReference>
<dbReference type="InterPro" id="IPR000014">
    <property type="entry name" value="PAS"/>
</dbReference>
<dbReference type="Gene3D" id="3.30.450.20">
    <property type="entry name" value="PAS domain"/>
    <property type="match status" value="1"/>
</dbReference>
<dbReference type="NCBIfam" id="TIGR00254">
    <property type="entry name" value="GGDEF"/>
    <property type="match status" value="1"/>
</dbReference>
<dbReference type="RefSeq" id="WP_076837300.1">
    <property type="nucleotide sequence ID" value="NZ_CP019434.1"/>
</dbReference>
<dbReference type="SUPFAM" id="SSF55073">
    <property type="entry name" value="Nucleotide cyclase"/>
    <property type="match status" value="1"/>
</dbReference>
<dbReference type="InterPro" id="IPR003018">
    <property type="entry name" value="GAF"/>
</dbReference>
<evidence type="ECO:0000313" key="6">
    <source>
        <dbReference type="Proteomes" id="UP000243807"/>
    </source>
</evidence>
<evidence type="ECO:0000259" key="3">
    <source>
        <dbReference type="PROSITE" id="PS50883"/>
    </source>
</evidence>
<feature type="domain" description="GGDEF" evidence="4">
    <location>
        <begin position="514"/>
        <end position="653"/>
    </location>
</feature>
<keyword evidence="6" id="KW-1185">Reference proteome</keyword>
<dbReference type="Pfam" id="PF00990">
    <property type="entry name" value="GGDEF"/>
    <property type="match status" value="1"/>
</dbReference>
<dbReference type="NCBIfam" id="TIGR00229">
    <property type="entry name" value="sensory_box"/>
    <property type="match status" value="1"/>
</dbReference>
<dbReference type="CDD" id="cd01949">
    <property type="entry name" value="GGDEF"/>
    <property type="match status" value="1"/>
</dbReference>
<accession>A0A1P8UIN6</accession>
<dbReference type="CDD" id="cd00130">
    <property type="entry name" value="PAS"/>
    <property type="match status" value="1"/>
</dbReference>
<gene>
    <name evidence="5" type="ORF">BW247_11665</name>
</gene>
<evidence type="ECO:0000259" key="4">
    <source>
        <dbReference type="PROSITE" id="PS50887"/>
    </source>
</evidence>
<dbReference type="InterPro" id="IPR035965">
    <property type="entry name" value="PAS-like_dom_sf"/>
</dbReference>
<dbReference type="GO" id="GO:0071111">
    <property type="term" value="F:cyclic-guanylate-specific phosphodiesterase activity"/>
    <property type="evidence" value="ECO:0007669"/>
    <property type="project" value="InterPro"/>
</dbReference>
<dbReference type="Pfam" id="PF13185">
    <property type="entry name" value="GAF_2"/>
    <property type="match status" value="2"/>
</dbReference>
<dbReference type="InterPro" id="IPR000160">
    <property type="entry name" value="GGDEF_dom"/>
</dbReference>
<dbReference type="InterPro" id="IPR001633">
    <property type="entry name" value="EAL_dom"/>
</dbReference>
<dbReference type="Gene3D" id="3.20.20.450">
    <property type="entry name" value="EAL domain"/>
    <property type="match status" value="1"/>
</dbReference>
<dbReference type="InterPro" id="IPR012292">
    <property type="entry name" value="Globin/Proto"/>
</dbReference>
<name>A0A1P8UIN6_9GAMM</name>
<sequence length="1334" mass="147937">MALYPDINAQESSQLLQRLLELQDFLGQVNQAAVQADDENAFLQKVCDLAIERGKLSLAFVARPGEDGWFEFPAAASRADLPKSMLKEVRISYDASRPEGQGPTGRAFREGKTYFNTGYRSPLLAPWREQTQALGLHANAALPLDAQGERYGVLVLYRGDDVVFSPEMRGVLEALACDVARGLEILAVRRLRDTLLDHTPTAITVIRNRIIVHANPAMGHLLGYPADHFTGHSTRLIYAGEAEYQRVGKAYATLESEGQVWVHRVRARHQNGQDLLLELHGRRLDAITSVWTFIDFTQHAHLQGLYRALMHEGSILLTARNETELLDKTCSALVHDTVFHSVWIARPYNNDTRIRGIAMAGSSQPILERLDFPLGDPEHTPLVVQAWNMQHVAYGNTNDTDIKLDDHWRDFFIANRWRSGLAAPVIRGAQPWGVIIFVASERDAFEEDTVATCTRIAELLGHGLDELDLRERLIEQERSQAHRARHDPLTGLPNRLALDEYLPRALARARRAATVLAVGLVDLDDFKPVNDRFGHAAGDVLLKSVTERLQTRLRDTDFLCRLGGDEFVLVLEGFDADQTTTQLERALARLHESVETPFKLGEGRTASAGLSLGLALYPNDGDTPDALLRKADAAMYQVKAHKASRDHWWSLDNDLPVLGSAEDNAQVKDPFGPKAAALLLANEHPLAAVSERFVEALYDDLSEHPEAAGILAQLSAEEMASLKAKQVAHQRFLLAPDTTRAAIEARAWQVGRVHALVGVTADVLIDAVEHYETLLRHEWFEARVSERLFLDDIMSARLNADLRAQLRGHGSVASEVNAYLAKPLPTTEQPEHWIDAIRDELSTVATLPSIAVAAVLQPDEQGVFQLIEACGIRAEAYRAGLEQGGLLPTLDQTSDYGQSTLSEVWRSGQAGVVPSLTKDPRQAPWLALLECLNLRSQAVIPLWDRQGMAEALLLLIGTHPGQFTAAWQNTLLDAFQTRWTTLWRSRKPTQALFLQKQDARLRREALFNGGLEMWMQPVVDLRTGRLAKVEALARLRMPDGKLISPGGFLPLLGERDLRWLFNEGMRIALVALRNWEAQGLRPDLSINLPPAKLLNPDAPTNIHNILQDAGLDPARLILEILETEALYSDTQNTVLEQMTQQGLRFAIDDLGSGYSSLLRLSTLPVSILKIDQGLVRTIPAAPLRRLPLIEALLGLGGRLNLETVIEGLENDALIEMALHMGADYAQGYGIARPMPAEEIPAWTKSFNATFDRSRLKTALGAMTYHQHCMDHHGSELATTLETCPLSDFLTQRDLSGTPMAQAHKALHAGRDIEANHQIILQGLATLVTEEAKET</sequence>
<dbReference type="PROSITE" id="PS50887">
    <property type="entry name" value="GGDEF"/>
    <property type="match status" value="1"/>
</dbReference>
<dbReference type="Proteomes" id="UP000243807">
    <property type="component" value="Chromosome"/>
</dbReference>
<dbReference type="EMBL" id="CP019434">
    <property type="protein sequence ID" value="APZ43664.1"/>
    <property type="molecule type" value="Genomic_DNA"/>
</dbReference>
<dbReference type="Pfam" id="PF00563">
    <property type="entry name" value="EAL"/>
    <property type="match status" value="1"/>
</dbReference>
<dbReference type="InterPro" id="IPR043128">
    <property type="entry name" value="Rev_trsase/Diguanyl_cyclase"/>
</dbReference>
<dbReference type="CDD" id="cd01948">
    <property type="entry name" value="EAL"/>
    <property type="match status" value="1"/>
</dbReference>
<dbReference type="InterPro" id="IPR029016">
    <property type="entry name" value="GAF-like_dom_sf"/>
</dbReference>
<protein>
    <recommendedName>
        <fullName evidence="1">Diguanylate cyclase DosC</fullName>
    </recommendedName>
    <alternativeName>
        <fullName evidence="2">Direct oxygen-sensing cyclase</fullName>
    </alternativeName>
</protein>
<dbReference type="SUPFAM" id="SSF46458">
    <property type="entry name" value="Globin-like"/>
    <property type="match status" value="1"/>
</dbReference>
<evidence type="ECO:0000313" key="5">
    <source>
        <dbReference type="EMBL" id="APZ43664.1"/>
    </source>
</evidence>
<dbReference type="PANTHER" id="PTHR33121:SF70">
    <property type="entry name" value="SIGNALING PROTEIN YKOW"/>
    <property type="match status" value="1"/>
</dbReference>
<dbReference type="InterPro" id="IPR013767">
    <property type="entry name" value="PAS_fold"/>
</dbReference>
<dbReference type="Gene3D" id="1.10.490.10">
    <property type="entry name" value="Globins"/>
    <property type="match status" value="1"/>
</dbReference>
<evidence type="ECO:0000256" key="2">
    <source>
        <dbReference type="ARBA" id="ARBA00029839"/>
    </source>
</evidence>
<dbReference type="STRING" id="1765967.BW247_11665"/>
<dbReference type="SMART" id="SM00267">
    <property type="entry name" value="GGDEF"/>
    <property type="match status" value="1"/>
</dbReference>
<dbReference type="InterPro" id="IPR050706">
    <property type="entry name" value="Cyclic-di-GMP_PDE-like"/>
</dbReference>
<dbReference type="SMART" id="SM00052">
    <property type="entry name" value="EAL"/>
    <property type="match status" value="1"/>
</dbReference>
<dbReference type="SUPFAM" id="SSF141868">
    <property type="entry name" value="EAL domain-like"/>
    <property type="match status" value="1"/>
</dbReference>
<dbReference type="PANTHER" id="PTHR33121">
    <property type="entry name" value="CYCLIC DI-GMP PHOSPHODIESTERASE PDEF"/>
    <property type="match status" value="1"/>
</dbReference>
<dbReference type="PROSITE" id="PS50883">
    <property type="entry name" value="EAL"/>
    <property type="match status" value="1"/>
</dbReference>
<dbReference type="Gene3D" id="3.30.70.270">
    <property type="match status" value="1"/>
</dbReference>
<dbReference type="OrthoDB" id="23692at2"/>
<feature type="domain" description="EAL" evidence="3">
    <location>
        <begin position="995"/>
        <end position="1247"/>
    </location>
</feature>
<reference evidence="5 6" key="1">
    <citation type="submission" date="2017-01" db="EMBL/GenBank/DDBJ databases">
        <title>Draft sequence of Acidihalobacter ferrooxidans strain DSM 14175 (strain V8).</title>
        <authorList>
            <person name="Khaleque H.N."/>
            <person name="Ramsay J.P."/>
            <person name="Murphy R.J.T."/>
            <person name="Kaksonen A.H."/>
            <person name="Boxall N.J."/>
            <person name="Watkin E.L.J."/>
        </authorList>
    </citation>
    <scope>NUCLEOTIDE SEQUENCE [LARGE SCALE GENOMIC DNA]</scope>
    <source>
        <strain evidence="5 6">V8</strain>
    </source>
</reference>
<dbReference type="Pfam" id="PF00989">
    <property type="entry name" value="PAS"/>
    <property type="match status" value="1"/>
</dbReference>
<evidence type="ECO:0000256" key="1">
    <source>
        <dbReference type="ARBA" id="ARBA00015125"/>
    </source>
</evidence>
<dbReference type="SMART" id="SM00091">
    <property type="entry name" value="PAS"/>
    <property type="match status" value="1"/>
</dbReference>
<dbReference type="KEGG" id="afy:BW247_11665"/>
<dbReference type="SUPFAM" id="SSF55785">
    <property type="entry name" value="PYP-like sensor domain (PAS domain)"/>
    <property type="match status" value="1"/>
</dbReference>